<proteinExistence type="predicted"/>
<sequence length="345" mass="40308">MENNLNTSEIKAYCNTFCEKLTFSHFSHQPVITGKEILELSEIRQINLFVIRHLLAEWRKEASKIKSPYFNYEAPEVKDALKEFMNILSRQIAIREDDFFPLLQNATYDTILLIFSPYDYYMHLIHDPDKEELSLQELKRTAKYVKINSNLLQALIEKVEATGNQRISKEDAGHLLNEVFQNIQASPEDVDGYMTKFSTIEPLSETILYGTTADTYDDKQQVQQEEHFDEPTPIDHEEGNGESNNDAFQTLNDHHSSSQKPSIAEIHQRQKITSIRKHISINQRFMFINTLFEGDEESFNRTIDYLESCENKRSATSFLASEYPHWNEESEEVEEFMELLLKRLS</sequence>
<dbReference type="RefSeq" id="WP_009578703.1">
    <property type="nucleotide sequence ID" value="NZ_AMZN01000015.1"/>
</dbReference>
<protein>
    <submittedName>
        <fullName evidence="2">Uncharacterized protein</fullName>
    </submittedName>
</protein>
<keyword evidence="3" id="KW-1185">Reference proteome</keyword>
<evidence type="ECO:0000256" key="1">
    <source>
        <dbReference type="SAM" id="MobiDB-lite"/>
    </source>
</evidence>
<dbReference type="STRING" id="1237149.C900_01031"/>
<gene>
    <name evidence="2" type="ORF">C900_01031</name>
</gene>
<organism evidence="2 3">
    <name type="scientific">Fulvivirga imtechensis AK7</name>
    <dbReference type="NCBI Taxonomy" id="1237149"/>
    <lineage>
        <taxon>Bacteria</taxon>
        <taxon>Pseudomonadati</taxon>
        <taxon>Bacteroidota</taxon>
        <taxon>Cytophagia</taxon>
        <taxon>Cytophagales</taxon>
        <taxon>Fulvivirgaceae</taxon>
        <taxon>Fulvivirga</taxon>
    </lineage>
</organism>
<comment type="caution">
    <text evidence="2">The sequence shown here is derived from an EMBL/GenBank/DDBJ whole genome shotgun (WGS) entry which is preliminary data.</text>
</comment>
<dbReference type="OrthoDB" id="1100725at2"/>
<dbReference type="Proteomes" id="UP000011135">
    <property type="component" value="Unassembled WGS sequence"/>
</dbReference>
<dbReference type="AlphaFoldDB" id="L8JZM9"/>
<reference evidence="2 3" key="1">
    <citation type="submission" date="2012-12" db="EMBL/GenBank/DDBJ databases">
        <title>Genome assembly of Fulvivirga imtechensis AK7.</title>
        <authorList>
            <person name="Nupur N."/>
            <person name="Khatri I."/>
            <person name="Kumar R."/>
            <person name="Subramanian S."/>
            <person name="Pinnaka A."/>
        </authorList>
    </citation>
    <scope>NUCLEOTIDE SEQUENCE [LARGE SCALE GENOMIC DNA]</scope>
    <source>
        <strain evidence="2 3">AK7</strain>
    </source>
</reference>
<evidence type="ECO:0000313" key="2">
    <source>
        <dbReference type="EMBL" id="ELR72652.1"/>
    </source>
</evidence>
<feature type="region of interest" description="Disordered" evidence="1">
    <location>
        <begin position="221"/>
        <end position="264"/>
    </location>
</feature>
<evidence type="ECO:0000313" key="3">
    <source>
        <dbReference type="Proteomes" id="UP000011135"/>
    </source>
</evidence>
<dbReference type="eggNOG" id="COG3827">
    <property type="taxonomic scope" value="Bacteria"/>
</dbReference>
<feature type="compositionally biased region" description="Polar residues" evidence="1">
    <location>
        <begin position="241"/>
        <end position="251"/>
    </location>
</feature>
<name>L8JZM9_9BACT</name>
<feature type="compositionally biased region" description="Basic and acidic residues" evidence="1">
    <location>
        <begin position="221"/>
        <end position="239"/>
    </location>
</feature>
<dbReference type="EMBL" id="AMZN01000015">
    <property type="protein sequence ID" value="ELR72652.1"/>
    <property type="molecule type" value="Genomic_DNA"/>
</dbReference>
<accession>L8JZM9</accession>